<dbReference type="PRINTS" id="PR00385">
    <property type="entry name" value="P450"/>
</dbReference>
<proteinExistence type="inferred from homology"/>
<dbReference type="InterPro" id="IPR050121">
    <property type="entry name" value="Cytochrome_P450_monoxygenase"/>
</dbReference>
<dbReference type="HAMAP" id="MF_03052">
    <property type="entry name" value="MOC2B"/>
    <property type="match status" value="1"/>
</dbReference>
<name>A0A8A1M314_AJECA</name>
<evidence type="ECO:0000256" key="3">
    <source>
        <dbReference type="ARBA" id="ARBA00022679"/>
    </source>
</evidence>
<dbReference type="Gene3D" id="3.90.1170.40">
    <property type="entry name" value="Molybdopterin biosynthesis MoaE subunit"/>
    <property type="match status" value="1"/>
</dbReference>
<evidence type="ECO:0000313" key="8">
    <source>
        <dbReference type="EMBL" id="QSS59730.1"/>
    </source>
</evidence>
<dbReference type="Proteomes" id="UP000663671">
    <property type="component" value="Chromosome 2"/>
</dbReference>
<keyword evidence="2 5" id="KW-0963">Cytoplasm</keyword>
<evidence type="ECO:0000256" key="1">
    <source>
        <dbReference type="ARBA" id="ARBA00010617"/>
    </source>
</evidence>
<dbReference type="OrthoDB" id="5531344at2759"/>
<reference evidence="8" key="1">
    <citation type="submission" date="2021-01" db="EMBL/GenBank/DDBJ databases">
        <title>Chromosome-level genome assembly of a human fungal pathogen reveals clustering of transcriptionally co-regulated genes.</title>
        <authorList>
            <person name="Voorhies M."/>
            <person name="Cohen S."/>
            <person name="Shea T.P."/>
            <person name="Petrus S."/>
            <person name="Munoz J.F."/>
            <person name="Poplawski S."/>
            <person name="Goldman W.E."/>
            <person name="Michael T."/>
            <person name="Cuomo C.A."/>
            <person name="Sil A."/>
            <person name="Beyhan S."/>
        </authorList>
    </citation>
    <scope>NUCLEOTIDE SEQUENCE</scope>
    <source>
        <strain evidence="8">WU24</strain>
    </source>
</reference>
<comment type="pathway">
    <text evidence="5">Cofactor biosynthesis; molybdopterin biosynthesis.</text>
</comment>
<dbReference type="InterPro" id="IPR028888">
    <property type="entry name" value="MOCS2B_euk"/>
</dbReference>
<feature type="binding site" description="axial binding residue" evidence="6">
    <location>
        <position position="216"/>
    </location>
    <ligand>
        <name>heme</name>
        <dbReference type="ChEBI" id="CHEBI:30413"/>
    </ligand>
    <ligandPart>
        <name>Fe</name>
        <dbReference type="ChEBI" id="CHEBI:18248"/>
    </ligandPart>
</feature>
<evidence type="ECO:0000256" key="6">
    <source>
        <dbReference type="PIRSR" id="PIRSR602401-1"/>
    </source>
</evidence>
<dbReference type="GO" id="GO:1990140">
    <property type="term" value="C:molybdopterin synthase complex"/>
    <property type="evidence" value="ECO:0007669"/>
    <property type="project" value="UniProtKB-UniRule"/>
</dbReference>
<dbReference type="SUPFAM" id="SSF54690">
    <property type="entry name" value="Molybdopterin synthase subunit MoaE"/>
    <property type="match status" value="1"/>
</dbReference>
<keyword evidence="3 5" id="KW-0808">Transferase</keyword>
<dbReference type="GO" id="GO:0006777">
    <property type="term" value="P:Mo-molybdopterin cofactor biosynthetic process"/>
    <property type="evidence" value="ECO:0007669"/>
    <property type="project" value="UniProtKB-UniRule"/>
</dbReference>
<keyword evidence="6" id="KW-0349">Heme</keyword>
<feature type="region of interest" description="Disordered" evidence="7">
    <location>
        <begin position="404"/>
        <end position="430"/>
    </location>
</feature>
<dbReference type="InterPro" id="IPR001128">
    <property type="entry name" value="Cyt_P450"/>
</dbReference>
<feature type="region of interest" description="Disordered" evidence="7">
    <location>
        <begin position="222"/>
        <end position="256"/>
    </location>
</feature>
<dbReference type="EMBL" id="CP069109">
    <property type="protein sequence ID" value="QSS59730.1"/>
    <property type="molecule type" value="Genomic_DNA"/>
</dbReference>
<comment type="cofactor">
    <cofactor evidence="6">
        <name>heme</name>
        <dbReference type="ChEBI" id="CHEBI:30413"/>
    </cofactor>
</comment>
<feature type="binding site" evidence="5">
    <location>
        <position position="387"/>
    </location>
    <ligand>
        <name>substrate</name>
    </ligand>
</feature>
<feature type="compositionally biased region" description="Basic and acidic residues" evidence="7">
    <location>
        <begin position="408"/>
        <end position="430"/>
    </location>
</feature>
<comment type="similarity">
    <text evidence="5">Belongs to the MoaE family. MOCS2B subfamily.</text>
</comment>
<feature type="binding site" evidence="5">
    <location>
        <begin position="371"/>
        <end position="372"/>
    </location>
    <ligand>
        <name>substrate</name>
    </ligand>
</feature>
<evidence type="ECO:0000256" key="4">
    <source>
        <dbReference type="ARBA" id="ARBA00023150"/>
    </source>
</evidence>
<dbReference type="GO" id="GO:0005506">
    <property type="term" value="F:iron ion binding"/>
    <property type="evidence" value="ECO:0007669"/>
    <property type="project" value="InterPro"/>
</dbReference>
<evidence type="ECO:0000313" key="9">
    <source>
        <dbReference type="Proteomes" id="UP000663671"/>
    </source>
</evidence>
<protein>
    <recommendedName>
        <fullName evidence="5">Molybdopterin synthase catalytic subunit</fullName>
        <ecNumber evidence="5">2.8.1.12</ecNumber>
    </recommendedName>
    <alternativeName>
        <fullName evidence="5">Common component for nitrate reductase and xanthine dehydrogenase protein H</fullName>
    </alternativeName>
    <alternativeName>
        <fullName evidence="5">Molybdenum cofactor synthesis protein 2 large subunit</fullName>
    </alternativeName>
    <alternativeName>
        <fullName evidence="5">Molybdenum cofactor synthesis protein 2B</fullName>
        <shortName evidence="5">MOCS2B</shortName>
    </alternativeName>
</protein>
<comment type="similarity">
    <text evidence="1">Belongs to the cytochrome P450 family.</text>
</comment>
<comment type="function">
    <text evidence="5">Catalytic subunit of the molybdopterin synthase complex, a complex that catalyzes the conversion of precursor Z into molybdopterin. Acts by mediating the incorporation of 2 sulfur atoms from thiocarboxylated MOCS2A into precursor Z to generate a dithiolene group.</text>
</comment>
<sequence length="430" mass="47913">MSRVMLFLNTCVPVRRLLPVKTNREYTDATIEIKQILKKHVQQRTHEIRKQLKKSDECPEDEIVDHLRTFLAAGLETVGTTMLWAFHALASHQDVQDRLRNEINAAGDGKGSELKYSDIYKLELLDHFVKEVLRCYPPSPILATCSMRETIHNVSICGQLIPAGTHVLMFPIMPQSNSIIWGRDPEKFDPDRWKTLPTSARDGYTFQAFNTGPRACLARDSTTATMQHPTLQPEVDPNPVVSSSSSSSSSNPLPAHLNPANYPQTRYFSDSNIHLELTYNPLDPTKSLAQIRSPHAGANVLFLGTTRSTFDNRPVARLTYTSYAPLALRTLEKIARGAVTKYQLCGISISHRLGEVRVAEESIAIAVAAGHRRPAWRAGEEVLEECKAAVEIWKREEFIGAGAGEGEGEWRANRDTDSQGNCRGDKVAEG</sequence>
<dbReference type="CDD" id="cd00756">
    <property type="entry name" value="MoaE"/>
    <property type="match status" value="1"/>
</dbReference>
<dbReference type="UniPathway" id="UPA00344"/>
<dbReference type="PANTHER" id="PTHR24305">
    <property type="entry name" value="CYTOCHROME P450"/>
    <property type="match status" value="1"/>
</dbReference>
<dbReference type="InterPro" id="IPR036396">
    <property type="entry name" value="Cyt_P450_sf"/>
</dbReference>
<keyword evidence="4 5" id="KW-0501">Molybdenum cofactor biosynthesis</keyword>
<dbReference type="Gene3D" id="1.10.630.10">
    <property type="entry name" value="Cytochrome P450"/>
    <property type="match status" value="1"/>
</dbReference>
<dbReference type="InterPro" id="IPR036563">
    <property type="entry name" value="MoaE_sf"/>
</dbReference>
<evidence type="ECO:0000256" key="7">
    <source>
        <dbReference type="SAM" id="MobiDB-lite"/>
    </source>
</evidence>
<comment type="subcellular location">
    <subcellularLocation>
        <location evidence="5">Cytoplasm</location>
    </subcellularLocation>
</comment>
<accession>A0A8A1M314</accession>
<comment type="subunit">
    <text evidence="5">Heterotetramer; composed of 2 small (MOCS2A) and 2 large (MOCS2B) subunits.</text>
</comment>
<feature type="binding site" evidence="5">
    <location>
        <begin position="394"/>
        <end position="396"/>
    </location>
    <ligand>
        <name>substrate</name>
    </ligand>
</feature>
<organism evidence="8 9">
    <name type="scientific">Ajellomyces capsulatus</name>
    <name type="common">Darling's disease fungus</name>
    <name type="synonym">Histoplasma capsulatum</name>
    <dbReference type="NCBI Taxonomy" id="5037"/>
    <lineage>
        <taxon>Eukaryota</taxon>
        <taxon>Fungi</taxon>
        <taxon>Dikarya</taxon>
        <taxon>Ascomycota</taxon>
        <taxon>Pezizomycotina</taxon>
        <taxon>Eurotiomycetes</taxon>
        <taxon>Eurotiomycetidae</taxon>
        <taxon>Onygenales</taxon>
        <taxon>Ajellomycetaceae</taxon>
        <taxon>Histoplasma</taxon>
    </lineage>
</organism>
<dbReference type="InterPro" id="IPR003448">
    <property type="entry name" value="Mopterin_biosynth_MoaE"/>
</dbReference>
<dbReference type="GO" id="GO:0020037">
    <property type="term" value="F:heme binding"/>
    <property type="evidence" value="ECO:0007669"/>
    <property type="project" value="InterPro"/>
</dbReference>
<dbReference type="PANTHER" id="PTHR24305:SF166">
    <property type="entry name" value="CYTOCHROME P450 12A4, MITOCHONDRIAL-RELATED"/>
    <property type="match status" value="1"/>
</dbReference>
<dbReference type="EC" id="2.8.1.12" evidence="5"/>
<dbReference type="GO" id="GO:0016705">
    <property type="term" value="F:oxidoreductase activity, acting on paired donors, with incorporation or reduction of molecular oxygen"/>
    <property type="evidence" value="ECO:0007669"/>
    <property type="project" value="InterPro"/>
</dbReference>
<dbReference type="GO" id="GO:0004497">
    <property type="term" value="F:monooxygenase activity"/>
    <property type="evidence" value="ECO:0007669"/>
    <property type="project" value="InterPro"/>
</dbReference>
<dbReference type="Pfam" id="PF00067">
    <property type="entry name" value="p450"/>
    <property type="match status" value="1"/>
</dbReference>
<keyword evidence="6" id="KW-0408">Iron</keyword>
<dbReference type="VEuPathDB" id="FungiDB:I7I51_09166"/>
<dbReference type="Pfam" id="PF02391">
    <property type="entry name" value="MoaE"/>
    <property type="match status" value="1"/>
</dbReference>
<dbReference type="AlphaFoldDB" id="A0A8A1M314"/>
<comment type="catalytic activity">
    <reaction evidence="5">
        <text>2 [molybdopterin-synthase sulfur-carrier protein]-C-terminal-Gly-aminoethanethioate + cyclic pyranopterin phosphate + H2O = molybdopterin + 2 [molybdopterin-synthase sulfur-carrier protein]-C-terminal Gly-Gly + 2 H(+)</text>
        <dbReference type="Rhea" id="RHEA:26333"/>
        <dbReference type="Rhea" id="RHEA-COMP:12202"/>
        <dbReference type="Rhea" id="RHEA-COMP:19907"/>
        <dbReference type="ChEBI" id="CHEBI:15377"/>
        <dbReference type="ChEBI" id="CHEBI:15378"/>
        <dbReference type="ChEBI" id="CHEBI:58698"/>
        <dbReference type="ChEBI" id="CHEBI:59648"/>
        <dbReference type="ChEBI" id="CHEBI:90778"/>
        <dbReference type="ChEBI" id="CHEBI:232372"/>
        <dbReference type="EC" id="2.8.1.12"/>
    </reaction>
</comment>
<dbReference type="PRINTS" id="PR00463">
    <property type="entry name" value="EP450I"/>
</dbReference>
<dbReference type="InterPro" id="IPR002401">
    <property type="entry name" value="Cyt_P450_E_grp-I"/>
</dbReference>
<evidence type="ECO:0000256" key="5">
    <source>
        <dbReference type="HAMAP-Rule" id="MF_03052"/>
    </source>
</evidence>
<dbReference type="SUPFAM" id="SSF48264">
    <property type="entry name" value="Cytochrome P450"/>
    <property type="match status" value="1"/>
</dbReference>
<keyword evidence="6" id="KW-0479">Metal-binding</keyword>
<evidence type="ECO:0000256" key="2">
    <source>
        <dbReference type="ARBA" id="ARBA00022490"/>
    </source>
</evidence>
<gene>
    <name evidence="5" type="primary">cnxH</name>
    <name evidence="8" type="ORF">I7I51_09166</name>
</gene>
<dbReference type="GO" id="GO:0030366">
    <property type="term" value="F:molybdopterin synthase activity"/>
    <property type="evidence" value="ECO:0007669"/>
    <property type="project" value="UniProtKB-UniRule"/>
</dbReference>